<name>A0A5B8RLJ1_9CAUD</name>
<dbReference type="Proteomes" id="UP000321468">
    <property type="component" value="Genome"/>
</dbReference>
<organism evidence="1 2">
    <name type="scientific">Escherichia phage Henu7</name>
    <dbReference type="NCBI Taxonomy" id="2589652"/>
    <lineage>
        <taxon>Viruses</taxon>
        <taxon>Duplodnaviria</taxon>
        <taxon>Heunggongvirae</taxon>
        <taxon>Uroviricota</taxon>
        <taxon>Caudoviricetes</taxon>
        <taxon>Drexlerviridae</taxon>
        <taxon>Tempevirinae</taxon>
        <taxon>Henuseptimavirus</taxon>
        <taxon>Henuseptimavirus henu7</taxon>
    </lineage>
</organism>
<protein>
    <submittedName>
        <fullName evidence="1">Uncharacterized protein</fullName>
    </submittedName>
</protein>
<dbReference type="GeneID" id="65053230"/>
<evidence type="ECO:0000313" key="1">
    <source>
        <dbReference type="EMBL" id="QEA09689.1"/>
    </source>
</evidence>
<keyword evidence="2" id="KW-1185">Reference proteome</keyword>
<dbReference type="KEGG" id="vg:65053230"/>
<sequence>MKLVRNAVYGLETSGGMIQVFHVANNGHIQIAMYRDARGACQPGYSGEVRMMFSMIQRQADHINNHDHWIEDLKRKGVMIASHVIDPMKLTSRDYREMARKAAKKLNITNC</sequence>
<proteinExistence type="predicted"/>
<reference evidence="1 2" key="1">
    <citation type="submission" date="2019-06" db="EMBL/GenBank/DDBJ databases">
        <authorList>
            <person name="Li Q."/>
            <person name="Teng T."/>
        </authorList>
    </citation>
    <scope>NUCLEOTIDE SEQUENCE [LARGE SCALE GENOMIC DNA]</scope>
</reference>
<accession>A0A5B8RLJ1</accession>
<evidence type="ECO:0000313" key="2">
    <source>
        <dbReference type="Proteomes" id="UP000321468"/>
    </source>
</evidence>
<dbReference type="RefSeq" id="YP_010064774.1">
    <property type="nucleotide sequence ID" value="NC_054894.1"/>
</dbReference>
<dbReference type="EMBL" id="MN019128">
    <property type="protein sequence ID" value="QEA09689.1"/>
    <property type="molecule type" value="Genomic_DNA"/>
</dbReference>